<reference evidence="2 3" key="1">
    <citation type="submission" date="2020-02" db="EMBL/GenBank/DDBJ databases">
        <authorList>
            <person name="Li X.-J."/>
            <person name="Han X.-M."/>
        </authorList>
    </citation>
    <scope>NUCLEOTIDE SEQUENCE [LARGE SCALE GENOMIC DNA]</scope>
    <source>
        <strain evidence="2 3">CCTCC AB 2017055</strain>
    </source>
</reference>
<sequence>MSQKITPCLWFEDNAEEALEFYTSIFDDARVTSVSRYGEGGPFTAGTLLMGTLELAGQQFMVLNGGPHDAFNDAVSFYIECETQEEVDRYWDALLAGGGQPTQCGWLKDKFGVSWQVIPEALRRYMNDPDQEKAQRVMEAMLKMVKIDVPTLDAAYAGR</sequence>
<dbReference type="PANTHER" id="PTHR33990:SF2">
    <property type="entry name" value="PHNB-LIKE DOMAIN-CONTAINING PROTEIN"/>
    <property type="match status" value="1"/>
</dbReference>
<evidence type="ECO:0000313" key="2">
    <source>
        <dbReference type="EMBL" id="NED99590.1"/>
    </source>
</evidence>
<protein>
    <submittedName>
        <fullName evidence="2">VOC family protein</fullName>
    </submittedName>
</protein>
<evidence type="ECO:0000313" key="3">
    <source>
        <dbReference type="Proteomes" id="UP000475214"/>
    </source>
</evidence>
<dbReference type="EMBL" id="JAAGOA010000003">
    <property type="protein sequence ID" value="NED99590.1"/>
    <property type="molecule type" value="Genomic_DNA"/>
</dbReference>
<dbReference type="RefSeq" id="WP_163733786.1">
    <property type="nucleotide sequence ID" value="NZ_JAAGOA010000003.1"/>
</dbReference>
<dbReference type="PANTHER" id="PTHR33990">
    <property type="entry name" value="PROTEIN YJDN-RELATED"/>
    <property type="match status" value="1"/>
</dbReference>
<dbReference type="InterPro" id="IPR028973">
    <property type="entry name" value="PhnB-like"/>
</dbReference>
<dbReference type="PIRSF" id="PIRSF021700">
    <property type="entry name" value="3_dmu_93_MTrfase"/>
    <property type="match status" value="1"/>
</dbReference>
<dbReference type="AlphaFoldDB" id="A0A6L9S424"/>
<dbReference type="Gene3D" id="3.10.180.10">
    <property type="entry name" value="2,3-Dihydroxybiphenyl 1,2-Dioxygenase, domain 1"/>
    <property type="match status" value="1"/>
</dbReference>
<organism evidence="2 3">
    <name type="scientific">Phytoactinopolyspora halotolerans</name>
    <dbReference type="NCBI Taxonomy" id="1981512"/>
    <lineage>
        <taxon>Bacteria</taxon>
        <taxon>Bacillati</taxon>
        <taxon>Actinomycetota</taxon>
        <taxon>Actinomycetes</taxon>
        <taxon>Jiangellales</taxon>
        <taxon>Jiangellaceae</taxon>
        <taxon>Phytoactinopolyspora</taxon>
    </lineage>
</organism>
<evidence type="ECO:0000259" key="1">
    <source>
        <dbReference type="Pfam" id="PF06983"/>
    </source>
</evidence>
<name>A0A6L9S424_9ACTN</name>
<comment type="caution">
    <text evidence="2">The sequence shown here is derived from an EMBL/GenBank/DDBJ whole genome shotgun (WGS) entry which is preliminary data.</text>
</comment>
<gene>
    <name evidence="2" type="ORF">G1H10_05365</name>
</gene>
<dbReference type="SUPFAM" id="SSF54593">
    <property type="entry name" value="Glyoxalase/Bleomycin resistance protein/Dihydroxybiphenyl dioxygenase"/>
    <property type="match status" value="1"/>
</dbReference>
<feature type="domain" description="PhnB-like" evidence="1">
    <location>
        <begin position="3"/>
        <end position="118"/>
    </location>
</feature>
<dbReference type="Pfam" id="PF06983">
    <property type="entry name" value="3-dmu-9_3-mt"/>
    <property type="match status" value="1"/>
</dbReference>
<dbReference type="Proteomes" id="UP000475214">
    <property type="component" value="Unassembled WGS sequence"/>
</dbReference>
<proteinExistence type="predicted"/>
<dbReference type="InterPro" id="IPR009725">
    <property type="entry name" value="3_dmu_93_MTrfase"/>
</dbReference>
<keyword evidence="3" id="KW-1185">Reference proteome</keyword>
<accession>A0A6L9S424</accession>
<dbReference type="CDD" id="cd06588">
    <property type="entry name" value="PhnB_like"/>
    <property type="match status" value="1"/>
</dbReference>
<dbReference type="InterPro" id="IPR029068">
    <property type="entry name" value="Glyas_Bleomycin-R_OHBP_Dase"/>
</dbReference>